<dbReference type="Proteomes" id="UP000828048">
    <property type="component" value="Chromosome 6"/>
</dbReference>
<sequence length="318" mass="33978">MADIVRCFVAVLAIVVLIPISSGQLTADYYDKVCPQALPTIKSIVQRAIMNEARMGASLLRLHFHDCFVNGCDGSDLLDDTANFTGEKTAIPNLNSLRGFDVVDEIKEAVNSACNGNVVSCADILAIAARDSVNILGGPCYNVLLGRKDSLTASLADANADIPSPFSNFAGLLSNFQSHGLDLKDLIVLSGGHTIGLARCVSFRSRIYNGTDINPSFAASLKNVCPVNGGGNNTAPLDATTTIFDTVYFQGLTQQKGLLHSDQELFNGGNSQSVDLVTYYSNNRAAFWEDFGQSMINMGNLPPASSNGQVRLNCRKVN</sequence>
<keyword evidence="2" id="KW-1185">Reference proteome</keyword>
<evidence type="ECO:0000313" key="2">
    <source>
        <dbReference type="Proteomes" id="UP000828048"/>
    </source>
</evidence>
<name>A0ACB7XB16_9ERIC</name>
<organism evidence="1 2">
    <name type="scientific">Vaccinium darrowii</name>
    <dbReference type="NCBI Taxonomy" id="229202"/>
    <lineage>
        <taxon>Eukaryota</taxon>
        <taxon>Viridiplantae</taxon>
        <taxon>Streptophyta</taxon>
        <taxon>Embryophyta</taxon>
        <taxon>Tracheophyta</taxon>
        <taxon>Spermatophyta</taxon>
        <taxon>Magnoliopsida</taxon>
        <taxon>eudicotyledons</taxon>
        <taxon>Gunneridae</taxon>
        <taxon>Pentapetalae</taxon>
        <taxon>asterids</taxon>
        <taxon>Ericales</taxon>
        <taxon>Ericaceae</taxon>
        <taxon>Vaccinioideae</taxon>
        <taxon>Vaccinieae</taxon>
        <taxon>Vaccinium</taxon>
    </lineage>
</organism>
<accession>A0ACB7XB16</accession>
<evidence type="ECO:0000313" key="1">
    <source>
        <dbReference type="EMBL" id="KAH7837987.1"/>
    </source>
</evidence>
<protein>
    <submittedName>
        <fullName evidence="1">Uncharacterized protein</fullName>
    </submittedName>
</protein>
<comment type="caution">
    <text evidence="1">The sequence shown here is derived from an EMBL/GenBank/DDBJ whole genome shotgun (WGS) entry which is preliminary data.</text>
</comment>
<dbReference type="EMBL" id="CM037156">
    <property type="protein sequence ID" value="KAH7837987.1"/>
    <property type="molecule type" value="Genomic_DNA"/>
</dbReference>
<reference evidence="1 2" key="1">
    <citation type="journal article" date="2021" name="Hortic Res">
        <title>High-quality reference genome and annotation aids understanding of berry development for evergreen blueberry (Vaccinium darrowii).</title>
        <authorList>
            <person name="Yu J."/>
            <person name="Hulse-Kemp A.M."/>
            <person name="Babiker E."/>
            <person name="Staton M."/>
        </authorList>
    </citation>
    <scope>NUCLEOTIDE SEQUENCE [LARGE SCALE GENOMIC DNA]</scope>
    <source>
        <strain evidence="2">cv. NJ 8807/NJ 8810</strain>
        <tissue evidence="1">Young leaf</tissue>
    </source>
</reference>
<proteinExistence type="predicted"/>
<gene>
    <name evidence="1" type="ORF">Vadar_020521</name>
</gene>